<evidence type="ECO:0000313" key="4">
    <source>
        <dbReference type="EMBL" id="ANV80479.1"/>
    </source>
</evidence>
<dbReference type="Gene3D" id="2.60.40.10">
    <property type="entry name" value="Immunoglobulins"/>
    <property type="match status" value="2"/>
</dbReference>
<reference evidence="4" key="2">
    <citation type="journal article" date="2015" name="ISME J.">
        <title>A new class of marine Euryarchaeota group II from the Mediterranean deep chlorophyll maximum.</title>
        <authorList>
            <person name="Martin-Cuadrado A.B."/>
            <person name="Garcia-Heredia I."/>
            <person name="Molto A.G."/>
            <person name="Lopez-Ubeda R."/>
            <person name="Kimes N."/>
            <person name="Lopez-Garcia P."/>
            <person name="Moreira D."/>
            <person name="Rodriguez-Valera F."/>
        </authorList>
    </citation>
    <scope>NUCLEOTIDE SEQUENCE</scope>
</reference>
<organism evidence="4">
    <name type="scientific">uncultured Poseidoniia archaeon</name>
    <dbReference type="NCBI Taxonomy" id="1697135"/>
    <lineage>
        <taxon>Archaea</taxon>
        <taxon>Methanobacteriati</taxon>
        <taxon>Thermoplasmatota</taxon>
        <taxon>Candidatus Poseidoniia</taxon>
        <taxon>environmental samples</taxon>
    </lineage>
</organism>
<feature type="domain" description="Right handed beta helix" evidence="3">
    <location>
        <begin position="300"/>
        <end position="444"/>
    </location>
</feature>
<dbReference type="EMBL" id="KP211889">
    <property type="protein sequence ID" value="ANV80479.1"/>
    <property type="molecule type" value="Genomic_DNA"/>
</dbReference>
<reference evidence="4" key="1">
    <citation type="submission" date="2014-11" db="EMBL/GenBank/DDBJ databases">
        <authorList>
            <person name="Zhu J."/>
            <person name="Qi W."/>
            <person name="Song R."/>
        </authorList>
    </citation>
    <scope>NUCLEOTIDE SEQUENCE</scope>
</reference>
<proteinExistence type="predicted"/>
<dbReference type="Pfam" id="PF17957">
    <property type="entry name" value="Big_7"/>
    <property type="match status" value="1"/>
</dbReference>
<evidence type="ECO:0000259" key="3">
    <source>
        <dbReference type="Pfam" id="PF13229"/>
    </source>
</evidence>
<name>A0A1B1TDW3_9ARCH</name>
<sequence>MSKRRVRSSFLVFLMLSSVLIALVGPASPVMANNETTSGTITTSETWSGTHQLTGDITIASGAKLIIQPGTTVIFPNGTYLDVRGNLCAGSSSCGSSGDASLANKITFRWTDPSNASEIGECKGMKQGTQEIQVEDASCFEGVLIRSSIDLSETGFRHITIDDAWGIPYYIDSINRWRYGAMVIDGASPTLTQMRFSNINTSSVLTTNLAQPIFEGGTYVAGNDGKSGVGGSAVQIYGSGTQITPLKMNSPFFIGTDNGCGNNDGGRPTLWAQETFIEINDATVNTGDYGFAFVSSSGLLTNSDINVNCNGIDINGVKAIQGVAYTFEIGNNEINTDEGSGITVYDGGDAELHNNQISGVADRSGITVQSSKAHIHNNEIGPIGGWNGLWLTGSFDVIAEYNTIIDTAKTPVQVGELSTSGPAPAASRLHFTNNTVSVNSPGTCSSFKYWGGEYTCPAVSVFRSGVTLYDNEFSLGGDADGIRAIGGLMDVQRNLFNTPGTGAVIRNYDSGFANTQQYGSLGFFSLNTWNGIETAYNITKSSVTVQSEFIPSASPGEYPVILDWPDQEAWPANGFQGAIIPTPISECSSCDNLTPRNFPLAVNMDNNSTVFTFANLSNVDTSKIFIKSQPTQFAVQVRRAEMVRFQTLVDGMKVDNANVLIEDALGNDLYSLYTDEDGYTPWFALASDSHLDFRGLAGGDNPDGFADDEYEDSCSDGIDNDGDLTIDNNDDDCDYSAGTRELSRYYYTAYKFGFGYDRNDFIIQDTTYQDVINLVNTGPSISVIQETGHSFRKVVNFTGSAHDGQLAGFYATDELAQWDQKGYIHSVEVRDPFTSEWTSAGLAVDDSGAEPGTVTRFNHPFNSWYFSFDMSGYQETDYTFEFRSFDGIDYSPIITRTIKLNAAPPVISVSTPSDGSTWSDGTVTFEGTAYDQYGCPIACSQDVGEIYFYISGPNFEGTTPTTGGADWSWTWDFSGQPRVVSEYTFTIWASDSDFCLSVIDECEPVTMTLTIDNSNSAPFVSLLTPMDGERLSVSDNTIEGVARDNDGSVSRVDITVRDIFNGDIIVHQQSVSDFETNGAWSTTWDPTILQHDFEYEIDVQSYDGYDYSDMTTISIIADNPSDAGNNQPVFNSENWMQEITLYCEIESQSQDRCTKAEIDLNQFFTEIDNGQDLILSVFDSEATSDDNFALVINVGQDGIAVYDPISMFFYDSDMDAWTLENVIFVATDPFGSKEISLDVTFTVIPISFQIDAPDVTVVKDGESVTFSGVGLPGKTVTALINKVPANNTVVNSDSTWSLDIPSSRFDEGPVTPDFRYVGSDYSSGVQISVGAADDGMSSLMIGIISIVILALLGAVFVYFFVEIEDDGDDENDDISSIDSTENMDSKVEESTDGWIWDEESNEWIEDPNY</sequence>
<dbReference type="InterPro" id="IPR013783">
    <property type="entry name" value="Ig-like_fold"/>
</dbReference>
<dbReference type="InterPro" id="IPR039448">
    <property type="entry name" value="Beta_helix"/>
</dbReference>
<dbReference type="Pfam" id="PF13229">
    <property type="entry name" value="Beta_helix"/>
    <property type="match status" value="1"/>
</dbReference>
<feature type="region of interest" description="Disordered" evidence="1">
    <location>
        <begin position="1370"/>
        <end position="1409"/>
    </location>
</feature>
<feature type="compositionally biased region" description="Acidic residues" evidence="1">
    <location>
        <begin position="1395"/>
        <end position="1409"/>
    </location>
</feature>
<accession>A0A1B1TDW3</accession>
<evidence type="ECO:0000256" key="2">
    <source>
        <dbReference type="SAM" id="Phobius"/>
    </source>
</evidence>
<evidence type="ECO:0000256" key="1">
    <source>
        <dbReference type="SAM" id="MobiDB-lite"/>
    </source>
</evidence>
<feature type="transmembrane region" description="Helical" evidence="2">
    <location>
        <begin position="1339"/>
        <end position="1361"/>
    </location>
</feature>
<keyword evidence="2" id="KW-1133">Transmembrane helix</keyword>
<dbReference type="InterPro" id="IPR006626">
    <property type="entry name" value="PbH1"/>
</dbReference>
<dbReference type="SMART" id="SM00710">
    <property type="entry name" value="PbH1"/>
    <property type="match status" value="4"/>
</dbReference>
<protein>
    <recommendedName>
        <fullName evidence="3">Right handed beta helix domain-containing protein</fullName>
    </recommendedName>
</protein>
<keyword evidence="2" id="KW-0812">Transmembrane</keyword>
<keyword evidence="2" id="KW-0472">Membrane</keyword>